<dbReference type="EMBL" id="CP000472">
    <property type="protein sequence ID" value="ACJ30280.1"/>
    <property type="molecule type" value="Genomic_DNA"/>
</dbReference>
<reference evidence="1 2" key="1">
    <citation type="journal article" date="2008" name="PLoS ONE">
        <title>Environmental adaptation: genomic analysis of the piezotolerant and psychrotolerant deep-sea iron reducing bacterium Shewanella piezotolerans WP3.</title>
        <authorList>
            <person name="Wang F."/>
            <person name="Wang J."/>
            <person name="Jian H."/>
            <person name="Zhang B."/>
            <person name="Li S."/>
            <person name="Wang F."/>
            <person name="Zeng X."/>
            <person name="Gao L."/>
            <person name="Bartlett D.H."/>
            <person name="Yu J."/>
            <person name="Hu S."/>
            <person name="Xiao X."/>
        </authorList>
    </citation>
    <scope>NUCLEOTIDE SEQUENCE [LARGE SCALE GENOMIC DNA]</scope>
    <source>
        <strain evidence="2">WP3 / JCM 13877</strain>
    </source>
</reference>
<dbReference type="Gene3D" id="3.40.50.720">
    <property type="entry name" value="NAD(P)-binding Rossmann-like Domain"/>
    <property type="match status" value="1"/>
</dbReference>
<dbReference type="eggNOG" id="COG0702">
    <property type="taxonomic scope" value="Bacteria"/>
</dbReference>
<dbReference type="AlphaFoldDB" id="B8CQF0"/>
<dbReference type="RefSeq" id="WP_020913626.1">
    <property type="nucleotide sequence ID" value="NC_011566.1"/>
</dbReference>
<dbReference type="HOGENOM" id="CLU_071330_2_0_6"/>
<keyword evidence="2" id="KW-1185">Reference proteome</keyword>
<name>B8CQF0_SHEPW</name>
<sequence length="237" mass="26036">MNAAIIGATGLIGQQLLQKLIDSTAYNKIYMLGRRQARYQPSSTTEVIFIACHLDQLTTLSLPENIDQAFCCLGTTIKQAGSQDAFIAVDRTAVIDFVRLCQARANFIVTALGANSQSSTFYNRVKGETEAALESMLTSHLQANNTIAKLVFFQPSLLIGERTERRPLESFGQTIFNLISPLFIGPLKRYQPIAADKVAAAMLNRALGSRPRSNESKHQSINTAEPGVIRVNNEDML</sequence>
<proteinExistence type="predicted"/>
<evidence type="ECO:0000313" key="1">
    <source>
        <dbReference type="EMBL" id="ACJ30280.1"/>
    </source>
</evidence>
<dbReference type="PANTHER" id="PTHR14097">
    <property type="entry name" value="OXIDOREDUCTASE HTATIP2"/>
    <property type="match status" value="1"/>
</dbReference>
<dbReference type="PANTHER" id="PTHR14097:SF7">
    <property type="entry name" value="OXIDOREDUCTASE HTATIP2"/>
    <property type="match status" value="1"/>
</dbReference>
<evidence type="ECO:0000313" key="2">
    <source>
        <dbReference type="Proteomes" id="UP000000753"/>
    </source>
</evidence>
<accession>B8CQF0</accession>
<dbReference type="InterPro" id="IPR036291">
    <property type="entry name" value="NAD(P)-bd_dom_sf"/>
</dbReference>
<dbReference type="Proteomes" id="UP000000753">
    <property type="component" value="Chromosome"/>
</dbReference>
<dbReference type="OrthoDB" id="9798632at2"/>
<dbReference type="SUPFAM" id="SSF51735">
    <property type="entry name" value="NAD(P)-binding Rossmann-fold domains"/>
    <property type="match status" value="1"/>
</dbReference>
<protein>
    <submittedName>
        <fullName evidence="1">Nucleoside-diphosphate-sugar epimerase</fullName>
    </submittedName>
</protein>
<dbReference type="STRING" id="225849.swp_3589"/>
<organism evidence="1 2">
    <name type="scientific">Shewanella piezotolerans (strain WP3 / JCM 13877)</name>
    <dbReference type="NCBI Taxonomy" id="225849"/>
    <lineage>
        <taxon>Bacteria</taxon>
        <taxon>Pseudomonadati</taxon>
        <taxon>Pseudomonadota</taxon>
        <taxon>Gammaproteobacteria</taxon>
        <taxon>Alteromonadales</taxon>
        <taxon>Shewanellaceae</taxon>
        <taxon>Shewanella</taxon>
    </lineage>
</organism>
<gene>
    <name evidence="1" type="ordered locus">swp_3589</name>
</gene>
<dbReference type="KEGG" id="swp:swp_3589"/>